<dbReference type="AlphaFoldDB" id="A0AA86P4T8"/>
<proteinExistence type="predicted"/>
<feature type="transmembrane region" description="Helical" evidence="1">
    <location>
        <begin position="20"/>
        <end position="38"/>
    </location>
</feature>
<keyword evidence="4" id="KW-1185">Reference proteome</keyword>
<dbReference type="EMBL" id="CAXDID020000510">
    <property type="protein sequence ID" value="CAL6098578.1"/>
    <property type="molecule type" value="Genomic_DNA"/>
</dbReference>
<gene>
    <name evidence="2" type="ORF">HINF_LOCUS19639</name>
    <name evidence="3" type="ORF">HINF_LOCUS69673</name>
</gene>
<dbReference type="Proteomes" id="UP001642409">
    <property type="component" value="Unassembled WGS sequence"/>
</dbReference>
<organism evidence="2">
    <name type="scientific">Hexamita inflata</name>
    <dbReference type="NCBI Taxonomy" id="28002"/>
    <lineage>
        <taxon>Eukaryota</taxon>
        <taxon>Metamonada</taxon>
        <taxon>Diplomonadida</taxon>
        <taxon>Hexamitidae</taxon>
        <taxon>Hexamitinae</taxon>
        <taxon>Hexamita</taxon>
    </lineage>
</organism>
<keyword evidence="1" id="KW-0812">Transmembrane</keyword>
<evidence type="ECO:0000313" key="4">
    <source>
        <dbReference type="Proteomes" id="UP001642409"/>
    </source>
</evidence>
<keyword evidence="1" id="KW-1133">Transmembrane helix</keyword>
<evidence type="ECO:0000313" key="2">
    <source>
        <dbReference type="EMBL" id="CAI9931994.1"/>
    </source>
</evidence>
<evidence type="ECO:0000256" key="1">
    <source>
        <dbReference type="SAM" id="Phobius"/>
    </source>
</evidence>
<accession>A0AA86P4T8</accession>
<comment type="caution">
    <text evidence="2">The sequence shown here is derived from an EMBL/GenBank/DDBJ whole genome shotgun (WGS) entry which is preliminary data.</text>
</comment>
<name>A0AA86P4T8_9EUKA</name>
<keyword evidence="1" id="KW-0472">Membrane</keyword>
<protein>
    <submittedName>
        <fullName evidence="3">Hypothetical_protein</fullName>
    </submittedName>
</protein>
<sequence length="119" mass="13791">MGLTLIVVMPQPPMSLSMTTLQFYIQGNSLIIIGLLLMDRYQQYLVAIFVSLKVPQVMNGVQHAFINTIFYSIVLKYFTYKQNTCSLHLFVEEFQMKEHTFDALRGLEHETEPVQTKVK</sequence>
<evidence type="ECO:0000313" key="3">
    <source>
        <dbReference type="EMBL" id="CAL6098578.1"/>
    </source>
</evidence>
<reference evidence="3 4" key="2">
    <citation type="submission" date="2024-07" db="EMBL/GenBank/DDBJ databases">
        <authorList>
            <person name="Akdeniz Z."/>
        </authorList>
    </citation>
    <scope>NUCLEOTIDE SEQUENCE [LARGE SCALE GENOMIC DNA]</scope>
</reference>
<reference evidence="2" key="1">
    <citation type="submission" date="2023-06" db="EMBL/GenBank/DDBJ databases">
        <authorList>
            <person name="Kurt Z."/>
        </authorList>
    </citation>
    <scope>NUCLEOTIDE SEQUENCE</scope>
</reference>
<dbReference type="EMBL" id="CATOUU010000500">
    <property type="protein sequence ID" value="CAI9931994.1"/>
    <property type="molecule type" value="Genomic_DNA"/>
</dbReference>